<dbReference type="RefSeq" id="WP_097133926.1">
    <property type="nucleotide sequence ID" value="NZ_OCMT01000005.1"/>
</dbReference>
<evidence type="ECO:0008006" key="6">
    <source>
        <dbReference type="Google" id="ProtNLM"/>
    </source>
</evidence>
<evidence type="ECO:0000256" key="1">
    <source>
        <dbReference type="SAM" id="Coils"/>
    </source>
</evidence>
<organism evidence="4 5">
    <name type="scientific">Pedobacter xixiisoli</name>
    <dbReference type="NCBI Taxonomy" id="1476464"/>
    <lineage>
        <taxon>Bacteria</taxon>
        <taxon>Pseudomonadati</taxon>
        <taxon>Bacteroidota</taxon>
        <taxon>Sphingobacteriia</taxon>
        <taxon>Sphingobacteriales</taxon>
        <taxon>Sphingobacteriaceae</taxon>
        <taxon>Pedobacter</taxon>
    </lineage>
</organism>
<sequence length="102" mass="11567">MKKLLYTLILVFTLSTAVNAKSIVNDNPKTELTAEQKAELESITKRVEEIKSMDRSSLTKTERKALRKEVKELKKRADFLNQNVTLSLGAIIIILLLLIIIL</sequence>
<gene>
    <name evidence="4" type="ORF">SAMN06297358_4141</name>
</gene>
<dbReference type="Proteomes" id="UP000219281">
    <property type="component" value="Unassembled WGS sequence"/>
</dbReference>
<evidence type="ECO:0000313" key="4">
    <source>
        <dbReference type="EMBL" id="SOD20422.1"/>
    </source>
</evidence>
<protein>
    <recommendedName>
        <fullName evidence="6">Seryl-tRNA synthetase</fullName>
    </recommendedName>
</protein>
<evidence type="ECO:0000256" key="2">
    <source>
        <dbReference type="SAM" id="Phobius"/>
    </source>
</evidence>
<evidence type="ECO:0000313" key="5">
    <source>
        <dbReference type="Proteomes" id="UP000219281"/>
    </source>
</evidence>
<dbReference type="OrthoDB" id="799395at2"/>
<feature type="transmembrane region" description="Helical" evidence="2">
    <location>
        <begin position="84"/>
        <end position="101"/>
    </location>
</feature>
<evidence type="ECO:0000256" key="3">
    <source>
        <dbReference type="SAM" id="SignalP"/>
    </source>
</evidence>
<dbReference type="AlphaFoldDB" id="A0A286AEU8"/>
<accession>A0A286AEU8</accession>
<dbReference type="EMBL" id="OCMT01000005">
    <property type="protein sequence ID" value="SOD20422.1"/>
    <property type="molecule type" value="Genomic_DNA"/>
</dbReference>
<feature type="coiled-coil region" evidence="1">
    <location>
        <begin position="56"/>
        <end position="83"/>
    </location>
</feature>
<keyword evidence="2" id="KW-0812">Transmembrane</keyword>
<name>A0A286AEU8_9SPHI</name>
<feature type="signal peptide" evidence="3">
    <location>
        <begin position="1"/>
        <end position="20"/>
    </location>
</feature>
<keyword evidence="2" id="KW-0472">Membrane</keyword>
<keyword evidence="3" id="KW-0732">Signal</keyword>
<keyword evidence="1" id="KW-0175">Coiled coil</keyword>
<feature type="chain" id="PRO_5012222427" description="Seryl-tRNA synthetase" evidence="3">
    <location>
        <begin position="21"/>
        <end position="102"/>
    </location>
</feature>
<keyword evidence="5" id="KW-1185">Reference proteome</keyword>
<proteinExistence type="predicted"/>
<reference evidence="5" key="1">
    <citation type="submission" date="2017-09" db="EMBL/GenBank/DDBJ databases">
        <authorList>
            <person name="Varghese N."/>
            <person name="Submissions S."/>
        </authorList>
    </citation>
    <scope>NUCLEOTIDE SEQUENCE [LARGE SCALE GENOMIC DNA]</scope>
    <source>
        <strain evidence="5">CGMCC 1.12803</strain>
    </source>
</reference>
<keyword evidence="2" id="KW-1133">Transmembrane helix</keyword>